<gene>
    <name evidence="3" type="ORF">YK48G_10070</name>
</gene>
<dbReference type="Pfam" id="PF02452">
    <property type="entry name" value="PemK_toxin"/>
    <property type="match status" value="1"/>
</dbReference>
<name>A0ABQ3VXD8_9LACO</name>
<dbReference type="Gene3D" id="2.30.30.110">
    <property type="match status" value="1"/>
</dbReference>
<dbReference type="SUPFAM" id="SSF50118">
    <property type="entry name" value="Cell growth inhibitor/plasmid maintenance toxic component"/>
    <property type="match status" value="1"/>
</dbReference>
<evidence type="ECO:0000313" key="4">
    <source>
        <dbReference type="Proteomes" id="UP000604765"/>
    </source>
</evidence>
<keyword evidence="4" id="KW-1185">Reference proteome</keyword>
<comment type="similarity">
    <text evidence="1">Belongs to the PemK/MazF family.</text>
</comment>
<comment type="caution">
    <text evidence="3">The sequence shown here is derived from an EMBL/GenBank/DDBJ whole genome shotgun (WGS) entry which is preliminary data.</text>
</comment>
<evidence type="ECO:0000256" key="2">
    <source>
        <dbReference type="ARBA" id="ARBA00022649"/>
    </source>
</evidence>
<reference evidence="3 4" key="1">
    <citation type="journal article" date="2021" name="Int. J. Syst. Evol. Microbiol.">
        <title>Lentilactobacillus fungorum sp. nov., isolated from spent mushroom substrates.</title>
        <authorList>
            <person name="Tohno M."/>
            <person name="Tanizawa Y."/>
            <person name="Kojima Y."/>
            <person name="Sakamoto M."/>
            <person name="Ohkuma M."/>
            <person name="Kobayashi H."/>
        </authorList>
    </citation>
    <scope>NUCLEOTIDE SEQUENCE [LARGE SCALE GENOMIC DNA]</scope>
    <source>
        <strain evidence="3 4">YK48G</strain>
    </source>
</reference>
<dbReference type="Proteomes" id="UP000604765">
    <property type="component" value="Unassembled WGS sequence"/>
</dbReference>
<protein>
    <recommendedName>
        <fullName evidence="5">Type II toxin-antitoxin system PemK/MazF family toxin</fullName>
    </recommendedName>
</protein>
<accession>A0ABQ3VXD8</accession>
<dbReference type="PANTHER" id="PTHR33988">
    <property type="entry name" value="ENDORIBONUCLEASE MAZF-RELATED"/>
    <property type="match status" value="1"/>
</dbReference>
<evidence type="ECO:0008006" key="5">
    <source>
        <dbReference type="Google" id="ProtNLM"/>
    </source>
</evidence>
<dbReference type="InterPro" id="IPR011067">
    <property type="entry name" value="Plasmid_toxin/cell-grow_inhib"/>
</dbReference>
<organism evidence="3 4">
    <name type="scientific">Lentilactobacillus fungorum</name>
    <dbReference type="NCBI Taxonomy" id="2201250"/>
    <lineage>
        <taxon>Bacteria</taxon>
        <taxon>Bacillati</taxon>
        <taxon>Bacillota</taxon>
        <taxon>Bacilli</taxon>
        <taxon>Lactobacillales</taxon>
        <taxon>Lactobacillaceae</taxon>
        <taxon>Lentilactobacillus</taxon>
    </lineage>
</organism>
<dbReference type="InterPro" id="IPR003477">
    <property type="entry name" value="PemK-like"/>
</dbReference>
<dbReference type="RefSeq" id="WP_232365288.1">
    <property type="nucleotide sequence ID" value="NZ_BNJR01000010.1"/>
</dbReference>
<proteinExistence type="inferred from homology"/>
<evidence type="ECO:0000256" key="1">
    <source>
        <dbReference type="ARBA" id="ARBA00007521"/>
    </source>
</evidence>
<dbReference type="EMBL" id="BNJR01000010">
    <property type="protein sequence ID" value="GHP13582.1"/>
    <property type="molecule type" value="Genomic_DNA"/>
</dbReference>
<dbReference type="PANTHER" id="PTHR33988:SF3">
    <property type="entry name" value="ENDORIBONUCLEASE TOXIN CHPB-RELATED"/>
    <property type="match status" value="1"/>
</dbReference>
<keyword evidence="2" id="KW-1277">Toxin-antitoxin system</keyword>
<evidence type="ECO:0000313" key="3">
    <source>
        <dbReference type="EMBL" id="GHP13582.1"/>
    </source>
</evidence>
<sequence length="125" mass="14434">MTSMPIKGDIVVLDAEPHSGKEYGGHDANFVNIRRHYVVMSSTDYNQATEMVLAMPITTSDRYQNNQWYFPILINGSQNTGVKGYVVGWQLTNFDYKLRHGQIINHISDKTYTELKRYIQDMLDL</sequence>